<organism evidence="2 3">
    <name type="scientific">Aquarana catesbeiana</name>
    <name type="common">American bullfrog</name>
    <name type="synonym">Rana catesbeiana</name>
    <dbReference type="NCBI Taxonomy" id="8400"/>
    <lineage>
        <taxon>Eukaryota</taxon>
        <taxon>Metazoa</taxon>
        <taxon>Chordata</taxon>
        <taxon>Craniata</taxon>
        <taxon>Vertebrata</taxon>
        <taxon>Euteleostomi</taxon>
        <taxon>Amphibia</taxon>
        <taxon>Batrachia</taxon>
        <taxon>Anura</taxon>
        <taxon>Neobatrachia</taxon>
        <taxon>Ranoidea</taxon>
        <taxon>Ranidae</taxon>
        <taxon>Aquarana</taxon>
    </lineage>
</organism>
<accession>A0A2G9Q0F0</accession>
<protein>
    <submittedName>
        <fullName evidence="2">Uncharacterized protein</fullName>
    </submittedName>
</protein>
<dbReference type="AlphaFoldDB" id="A0A2G9Q0F0"/>
<gene>
    <name evidence="2" type="ORF">AB205_0120710</name>
</gene>
<evidence type="ECO:0000313" key="3">
    <source>
        <dbReference type="Proteomes" id="UP000228934"/>
    </source>
</evidence>
<proteinExistence type="predicted"/>
<evidence type="ECO:0000313" key="2">
    <source>
        <dbReference type="EMBL" id="PIO09082.1"/>
    </source>
</evidence>
<feature type="region of interest" description="Disordered" evidence="1">
    <location>
        <begin position="43"/>
        <end position="77"/>
    </location>
</feature>
<dbReference type="EMBL" id="KZ370383">
    <property type="protein sequence ID" value="PIO09082.1"/>
    <property type="molecule type" value="Genomic_DNA"/>
</dbReference>
<sequence>MIVRRQSSKKMRKRLRGEHIRGKPVEFQEWEAELRDGLGLLAEDVPGVSSRGPHQRAGDRATSSLERSAPSPSHRHS</sequence>
<name>A0A2G9Q0F0_AQUCT</name>
<reference evidence="3" key="1">
    <citation type="journal article" date="2017" name="Nat. Commun.">
        <title>The North American bullfrog draft genome provides insight into hormonal regulation of long noncoding RNA.</title>
        <authorList>
            <person name="Hammond S.A."/>
            <person name="Warren R.L."/>
            <person name="Vandervalk B.P."/>
            <person name="Kucuk E."/>
            <person name="Khan H."/>
            <person name="Gibb E.A."/>
            <person name="Pandoh P."/>
            <person name="Kirk H."/>
            <person name="Zhao Y."/>
            <person name="Jones M."/>
            <person name="Mungall A.J."/>
            <person name="Coope R."/>
            <person name="Pleasance S."/>
            <person name="Moore R.A."/>
            <person name="Holt R.A."/>
            <person name="Round J.M."/>
            <person name="Ohora S."/>
            <person name="Walle B.V."/>
            <person name="Veldhoen N."/>
            <person name="Helbing C.C."/>
            <person name="Birol I."/>
        </authorList>
    </citation>
    <scope>NUCLEOTIDE SEQUENCE [LARGE SCALE GENOMIC DNA]</scope>
</reference>
<evidence type="ECO:0000256" key="1">
    <source>
        <dbReference type="SAM" id="MobiDB-lite"/>
    </source>
</evidence>
<keyword evidence="3" id="KW-1185">Reference proteome</keyword>
<feature type="region of interest" description="Disordered" evidence="1">
    <location>
        <begin position="1"/>
        <end position="21"/>
    </location>
</feature>
<feature type="non-terminal residue" evidence="2">
    <location>
        <position position="77"/>
    </location>
</feature>
<dbReference type="Proteomes" id="UP000228934">
    <property type="component" value="Unassembled WGS sequence"/>
</dbReference>
<feature type="compositionally biased region" description="Basic residues" evidence="1">
    <location>
        <begin position="1"/>
        <end position="16"/>
    </location>
</feature>